<dbReference type="RefSeq" id="WP_007255119.1">
    <property type="nucleotide sequence ID" value="NZ_CH724107.1"/>
</dbReference>
<dbReference type="NCBIfam" id="TIGR03725">
    <property type="entry name" value="T6A_YeaZ"/>
    <property type="match status" value="1"/>
</dbReference>
<name>Q2CI60_OCEGH</name>
<evidence type="ECO:0000313" key="2">
    <source>
        <dbReference type="EMBL" id="EAR52398.1"/>
    </source>
</evidence>
<dbReference type="EMBL" id="AAOT01000004">
    <property type="protein sequence ID" value="EAR52398.1"/>
    <property type="molecule type" value="Genomic_DNA"/>
</dbReference>
<dbReference type="OrthoDB" id="9809995at2"/>
<evidence type="ECO:0000259" key="1">
    <source>
        <dbReference type="Pfam" id="PF00814"/>
    </source>
</evidence>
<dbReference type="Gene3D" id="3.30.420.40">
    <property type="match status" value="1"/>
</dbReference>
<keyword evidence="3" id="KW-1185">Reference proteome</keyword>
<feature type="domain" description="Gcp-like" evidence="1">
    <location>
        <begin position="38"/>
        <end position="103"/>
    </location>
</feature>
<sequence length="225" mass="23023">MPTADLRTLVFDTSAAHCAAALSSGGAVLHSAVEPMTRGQAERLIPLIEELQAADGTGWDDIAAIGVGIGPGNFTGIRIAVAAARGLALGLGVPAIGLSSFELARAPEDTPAELVLLEAPRGGAYAQLFAHERPAQPPELIDPSAPPARLARGGLVVSGHRAAEVAAVLGGKVGDAPPGDLPHRLSRLAFWKLRHGYDVGQRPAPLYVRAADAAPPSDPPPVILP</sequence>
<dbReference type="HOGENOM" id="CLU_064886_3_0_5"/>
<evidence type="ECO:0000313" key="3">
    <source>
        <dbReference type="Proteomes" id="UP000003635"/>
    </source>
</evidence>
<reference evidence="2 3" key="1">
    <citation type="journal article" date="2010" name="J. Bacteriol.">
        <title>Genome sequences of Oceanicola granulosus HTCC2516(T) and Oceanicola batsensis HTCC2597(TDelta).</title>
        <authorList>
            <person name="Thrash J.C."/>
            <person name="Cho J.C."/>
            <person name="Vergin K.L."/>
            <person name="Giovannoni S.J."/>
        </authorList>
    </citation>
    <scope>NUCLEOTIDE SEQUENCE [LARGE SCALE GENOMIC DNA]</scope>
    <source>
        <strain evidence="3">ATCC BAA-861 / DSM 15982 / KCTC 12143 / HTCC2516</strain>
    </source>
</reference>
<proteinExistence type="predicted"/>
<dbReference type="STRING" id="314256.OG2516_07972"/>
<organism evidence="2 3">
    <name type="scientific">Oceanicola granulosus (strain ATCC BAA-861 / DSM 15982 / KCTC 12143 / HTCC2516)</name>
    <dbReference type="NCBI Taxonomy" id="314256"/>
    <lineage>
        <taxon>Bacteria</taxon>
        <taxon>Pseudomonadati</taxon>
        <taxon>Pseudomonadota</taxon>
        <taxon>Alphaproteobacteria</taxon>
        <taxon>Rhodobacterales</taxon>
        <taxon>Roseobacteraceae</taxon>
        <taxon>Oceanicola</taxon>
    </lineage>
</organism>
<dbReference type="InterPro" id="IPR043129">
    <property type="entry name" value="ATPase_NBD"/>
</dbReference>
<gene>
    <name evidence="2" type="ORF">OG2516_07972</name>
</gene>
<comment type="caution">
    <text evidence="2">The sequence shown here is derived from an EMBL/GenBank/DDBJ whole genome shotgun (WGS) entry which is preliminary data.</text>
</comment>
<protein>
    <recommendedName>
        <fullName evidence="1">Gcp-like domain-containing protein</fullName>
    </recommendedName>
</protein>
<dbReference type="AlphaFoldDB" id="Q2CI60"/>
<dbReference type="SUPFAM" id="SSF53067">
    <property type="entry name" value="Actin-like ATPase domain"/>
    <property type="match status" value="1"/>
</dbReference>
<dbReference type="InterPro" id="IPR022496">
    <property type="entry name" value="T6A_TsaB"/>
</dbReference>
<dbReference type="eggNOG" id="COG1214">
    <property type="taxonomic scope" value="Bacteria"/>
</dbReference>
<dbReference type="GO" id="GO:0002949">
    <property type="term" value="P:tRNA threonylcarbamoyladenosine modification"/>
    <property type="evidence" value="ECO:0007669"/>
    <property type="project" value="InterPro"/>
</dbReference>
<dbReference type="Proteomes" id="UP000003635">
    <property type="component" value="Unassembled WGS sequence"/>
</dbReference>
<dbReference type="Pfam" id="PF00814">
    <property type="entry name" value="TsaD"/>
    <property type="match status" value="1"/>
</dbReference>
<accession>Q2CI60</accession>
<dbReference type="InterPro" id="IPR000905">
    <property type="entry name" value="Gcp-like_dom"/>
</dbReference>